<proteinExistence type="predicted"/>
<dbReference type="EMBL" id="JAVFWL010000002">
    <property type="protein sequence ID" value="KAK6735651.1"/>
    <property type="molecule type" value="Genomic_DNA"/>
</dbReference>
<comment type="caution">
    <text evidence="1">The sequence shown here is derived from an EMBL/GenBank/DDBJ whole genome shotgun (WGS) entry which is preliminary data.</text>
</comment>
<organism evidence="1 2">
    <name type="scientific">Necator americanus</name>
    <name type="common">Human hookworm</name>
    <dbReference type="NCBI Taxonomy" id="51031"/>
    <lineage>
        <taxon>Eukaryota</taxon>
        <taxon>Metazoa</taxon>
        <taxon>Ecdysozoa</taxon>
        <taxon>Nematoda</taxon>
        <taxon>Chromadorea</taxon>
        <taxon>Rhabditida</taxon>
        <taxon>Rhabditina</taxon>
        <taxon>Rhabditomorpha</taxon>
        <taxon>Strongyloidea</taxon>
        <taxon>Ancylostomatidae</taxon>
        <taxon>Bunostominae</taxon>
        <taxon>Necator</taxon>
    </lineage>
</organism>
<reference evidence="1 2" key="1">
    <citation type="submission" date="2023-08" db="EMBL/GenBank/DDBJ databases">
        <title>A Necator americanus chromosomal reference genome.</title>
        <authorList>
            <person name="Ilik V."/>
            <person name="Petrzelkova K.J."/>
            <person name="Pardy F."/>
            <person name="Fuh T."/>
            <person name="Niatou-Singa F.S."/>
            <person name="Gouil Q."/>
            <person name="Baker L."/>
            <person name="Ritchie M.E."/>
            <person name="Jex A.R."/>
            <person name="Gazzola D."/>
            <person name="Li H."/>
            <person name="Toshio Fujiwara R."/>
            <person name="Zhan B."/>
            <person name="Aroian R.V."/>
            <person name="Pafco B."/>
            <person name="Schwarz E.M."/>
        </authorList>
    </citation>
    <scope>NUCLEOTIDE SEQUENCE [LARGE SCALE GENOMIC DNA]</scope>
    <source>
        <strain evidence="1 2">Aroian</strain>
        <tissue evidence="1">Whole animal</tissue>
    </source>
</reference>
<protein>
    <recommendedName>
        <fullName evidence="3">Mos1 transposase HTH domain-containing protein</fullName>
    </recommendedName>
</protein>
<sequence>MEMRMLRWTIGVTLKEKVSKDTVRSIFGVIPITEKMKEARLRWFSHVLRREEDSVAETALKLDVSGMRVYVWLMQWIEPNGRQEAERRTLQQCGTNARKKKMMMMIAEPSAQHKQN</sequence>
<evidence type="ECO:0008006" key="3">
    <source>
        <dbReference type="Google" id="ProtNLM"/>
    </source>
</evidence>
<dbReference type="Proteomes" id="UP001303046">
    <property type="component" value="Unassembled WGS sequence"/>
</dbReference>
<name>A0ABR1CAZ3_NECAM</name>
<accession>A0ABR1CAZ3</accession>
<keyword evidence="2" id="KW-1185">Reference proteome</keyword>
<evidence type="ECO:0000313" key="1">
    <source>
        <dbReference type="EMBL" id="KAK6735651.1"/>
    </source>
</evidence>
<evidence type="ECO:0000313" key="2">
    <source>
        <dbReference type="Proteomes" id="UP001303046"/>
    </source>
</evidence>
<gene>
    <name evidence="1" type="primary">Necator_chrII.g6505</name>
    <name evidence="1" type="ORF">RB195_018712</name>
</gene>